<keyword evidence="1" id="KW-0732">Signal</keyword>
<comment type="caution">
    <text evidence="2">The sequence shown here is derived from an EMBL/GenBank/DDBJ whole genome shotgun (WGS) entry which is preliminary data.</text>
</comment>
<feature type="signal peptide" evidence="1">
    <location>
        <begin position="1"/>
        <end position="24"/>
    </location>
</feature>
<proteinExistence type="predicted"/>
<evidence type="ECO:0000313" key="3">
    <source>
        <dbReference type="Proteomes" id="UP001141552"/>
    </source>
</evidence>
<reference evidence="2" key="2">
    <citation type="journal article" date="2023" name="Plants (Basel)">
        <title>Annotation of the Turnera subulata (Passifloraceae) Draft Genome Reveals the S-Locus Evolved after the Divergence of Turneroideae from Passifloroideae in a Stepwise Manner.</title>
        <authorList>
            <person name="Henning P.M."/>
            <person name="Roalson E.H."/>
            <person name="Mir W."/>
            <person name="McCubbin A.G."/>
            <person name="Shore J.S."/>
        </authorList>
    </citation>
    <scope>NUCLEOTIDE SEQUENCE</scope>
    <source>
        <strain evidence="2">F60SS</strain>
    </source>
</reference>
<reference evidence="2" key="1">
    <citation type="submission" date="2022-02" db="EMBL/GenBank/DDBJ databases">
        <authorList>
            <person name="Henning P.M."/>
            <person name="McCubbin A.G."/>
            <person name="Shore J.S."/>
        </authorList>
    </citation>
    <scope>NUCLEOTIDE SEQUENCE</scope>
    <source>
        <strain evidence="2">F60SS</strain>
        <tissue evidence="2">Leaves</tissue>
    </source>
</reference>
<dbReference type="EMBL" id="JAKUCV010007295">
    <property type="protein sequence ID" value="KAJ4824012.1"/>
    <property type="molecule type" value="Genomic_DNA"/>
</dbReference>
<sequence>MAKIAYASLFLVVVLLSMPSILNAESLEDVNSISVAPSDSMIEPTTMEVDEEADQQASDSWFNWIFDFMGGEESEAAGAPAPQPEYAEYAEAPAFAPSSWTLRHL</sequence>
<dbReference type="Proteomes" id="UP001141552">
    <property type="component" value="Unassembled WGS sequence"/>
</dbReference>
<accession>A0A9Q0J0X8</accession>
<evidence type="ECO:0000256" key="1">
    <source>
        <dbReference type="SAM" id="SignalP"/>
    </source>
</evidence>
<protein>
    <submittedName>
        <fullName evidence="2">Uncharacterized protein</fullName>
    </submittedName>
</protein>
<name>A0A9Q0J0X8_9ROSI</name>
<organism evidence="2 3">
    <name type="scientific">Turnera subulata</name>
    <dbReference type="NCBI Taxonomy" id="218843"/>
    <lineage>
        <taxon>Eukaryota</taxon>
        <taxon>Viridiplantae</taxon>
        <taxon>Streptophyta</taxon>
        <taxon>Embryophyta</taxon>
        <taxon>Tracheophyta</taxon>
        <taxon>Spermatophyta</taxon>
        <taxon>Magnoliopsida</taxon>
        <taxon>eudicotyledons</taxon>
        <taxon>Gunneridae</taxon>
        <taxon>Pentapetalae</taxon>
        <taxon>rosids</taxon>
        <taxon>fabids</taxon>
        <taxon>Malpighiales</taxon>
        <taxon>Passifloraceae</taxon>
        <taxon>Turnera</taxon>
    </lineage>
</organism>
<keyword evidence="3" id="KW-1185">Reference proteome</keyword>
<evidence type="ECO:0000313" key="2">
    <source>
        <dbReference type="EMBL" id="KAJ4824012.1"/>
    </source>
</evidence>
<gene>
    <name evidence="2" type="ORF">Tsubulata_045966</name>
</gene>
<feature type="chain" id="PRO_5040351716" evidence="1">
    <location>
        <begin position="25"/>
        <end position="105"/>
    </location>
</feature>
<dbReference type="AlphaFoldDB" id="A0A9Q0J0X8"/>